<evidence type="ECO:0000313" key="1">
    <source>
        <dbReference type="EMBL" id="SFQ27998.1"/>
    </source>
</evidence>
<sequence length="140" mass="15284">MKSGSPKITYDSGINAGQKTQFGALLTNIKRELPELLAVSVVELRSGKLLATHHIPGKLAPGKAAGYNAEVIRQKQQALQVMGLAEEEAIEDILVTLNTQWHILRLLPGNRTFLHLMVNMRDTNLGIAREVVRSQAHAAA</sequence>
<keyword evidence="2" id="KW-1185">Reference proteome</keyword>
<dbReference type="STRING" id="1227077.SAMN04515668_1695"/>
<evidence type="ECO:0008006" key="3">
    <source>
        <dbReference type="Google" id="ProtNLM"/>
    </source>
</evidence>
<dbReference type="AlphaFoldDB" id="A0A1I5X7T3"/>
<reference evidence="2" key="1">
    <citation type="submission" date="2016-10" db="EMBL/GenBank/DDBJ databases">
        <authorList>
            <person name="Varghese N."/>
            <person name="Submissions S."/>
        </authorList>
    </citation>
    <scope>NUCLEOTIDE SEQUENCE [LARGE SCALE GENOMIC DNA]</scope>
    <source>
        <strain evidence="2">OR362-8,ATCC BAA-1266,JCM 13504</strain>
    </source>
</reference>
<accession>A0A1I5X7T3</accession>
<proteinExistence type="predicted"/>
<protein>
    <recommendedName>
        <fullName evidence="3">Roadblock/LC7 domain-containing protein</fullName>
    </recommendedName>
</protein>
<dbReference type="EMBL" id="FOXS01000002">
    <property type="protein sequence ID" value="SFQ27998.1"/>
    <property type="molecule type" value="Genomic_DNA"/>
</dbReference>
<dbReference type="Proteomes" id="UP000199029">
    <property type="component" value="Unassembled WGS sequence"/>
</dbReference>
<gene>
    <name evidence="1" type="ORF">SAMN04515668_1695</name>
</gene>
<organism evidence="1 2">
    <name type="scientific">Hymenobacter arizonensis</name>
    <name type="common">Siccationidurans arizonensis</name>
    <dbReference type="NCBI Taxonomy" id="1227077"/>
    <lineage>
        <taxon>Bacteria</taxon>
        <taxon>Pseudomonadati</taxon>
        <taxon>Bacteroidota</taxon>
        <taxon>Cytophagia</taxon>
        <taxon>Cytophagales</taxon>
        <taxon>Hymenobacteraceae</taxon>
        <taxon>Hymenobacter</taxon>
    </lineage>
</organism>
<evidence type="ECO:0000313" key="2">
    <source>
        <dbReference type="Proteomes" id="UP000199029"/>
    </source>
</evidence>
<name>A0A1I5X7T3_HYMAR</name>